<dbReference type="Gene3D" id="1.20.1250.20">
    <property type="entry name" value="MFS general substrate transporter like domains"/>
    <property type="match status" value="1"/>
</dbReference>
<feature type="transmembrane region" description="Helical" evidence="1">
    <location>
        <begin position="129"/>
        <end position="150"/>
    </location>
</feature>
<evidence type="ECO:0008006" key="4">
    <source>
        <dbReference type="Google" id="ProtNLM"/>
    </source>
</evidence>
<keyword evidence="3" id="KW-1185">Reference proteome</keyword>
<evidence type="ECO:0000256" key="1">
    <source>
        <dbReference type="SAM" id="Phobius"/>
    </source>
</evidence>
<dbReference type="EMBL" id="JAPQKO010000003">
    <property type="protein sequence ID" value="KAJ5172036.1"/>
    <property type="molecule type" value="Genomic_DNA"/>
</dbReference>
<evidence type="ECO:0000313" key="2">
    <source>
        <dbReference type="EMBL" id="KAJ5172036.1"/>
    </source>
</evidence>
<dbReference type="Proteomes" id="UP001146351">
    <property type="component" value="Unassembled WGS sequence"/>
</dbReference>
<name>A0A9W9IAP0_9EURO</name>
<feature type="transmembrane region" description="Helical" evidence="1">
    <location>
        <begin position="162"/>
        <end position="183"/>
    </location>
</feature>
<feature type="transmembrane region" description="Helical" evidence="1">
    <location>
        <begin position="195"/>
        <end position="216"/>
    </location>
</feature>
<sequence>MSNGIESTLDDPSDDLRAEKLNDVSGAAISPPRPNAGIQPAPKWRHRCLAASGTIITFGDYQAFYECGTLFYQTSSNISWIGSVQSLIVFWLADRMGAINVVIPGSLLIGIVLLCNLTVHSAAGIICTAIFFGFLSGFFIATPPLLFMVLTVDKTKLGARMGVGYALLGLSVLPGGHGAGGVLQHDSRRLDWTAAWTYAGVLPLAACLVFCLLRIWRGGLKLMAKV</sequence>
<accession>A0A9W9IAP0</accession>
<feature type="transmembrane region" description="Helical" evidence="1">
    <location>
        <begin position="78"/>
        <end position="94"/>
    </location>
</feature>
<organism evidence="2 3">
    <name type="scientific">Penicillium capsulatum</name>
    <dbReference type="NCBI Taxonomy" id="69766"/>
    <lineage>
        <taxon>Eukaryota</taxon>
        <taxon>Fungi</taxon>
        <taxon>Dikarya</taxon>
        <taxon>Ascomycota</taxon>
        <taxon>Pezizomycotina</taxon>
        <taxon>Eurotiomycetes</taxon>
        <taxon>Eurotiomycetidae</taxon>
        <taxon>Eurotiales</taxon>
        <taxon>Aspergillaceae</taxon>
        <taxon>Penicillium</taxon>
    </lineage>
</organism>
<dbReference type="SUPFAM" id="SSF103473">
    <property type="entry name" value="MFS general substrate transporter"/>
    <property type="match status" value="1"/>
</dbReference>
<keyword evidence="1" id="KW-0812">Transmembrane</keyword>
<proteinExistence type="predicted"/>
<feature type="transmembrane region" description="Helical" evidence="1">
    <location>
        <begin position="101"/>
        <end position="123"/>
    </location>
</feature>
<protein>
    <recommendedName>
        <fullName evidence="4">Major facilitator superfamily (MFS) profile domain-containing protein</fullName>
    </recommendedName>
</protein>
<dbReference type="AlphaFoldDB" id="A0A9W9IAP0"/>
<keyword evidence="1" id="KW-1133">Transmembrane helix</keyword>
<evidence type="ECO:0000313" key="3">
    <source>
        <dbReference type="Proteomes" id="UP001146351"/>
    </source>
</evidence>
<reference evidence="2" key="2">
    <citation type="journal article" date="2023" name="IMA Fungus">
        <title>Comparative genomic study of the Penicillium genus elucidates a diverse pangenome and 15 lateral gene transfer events.</title>
        <authorList>
            <person name="Petersen C."/>
            <person name="Sorensen T."/>
            <person name="Nielsen M.R."/>
            <person name="Sondergaard T.E."/>
            <person name="Sorensen J.L."/>
            <person name="Fitzpatrick D.A."/>
            <person name="Frisvad J.C."/>
            <person name="Nielsen K.L."/>
        </authorList>
    </citation>
    <scope>NUCLEOTIDE SEQUENCE</scope>
    <source>
        <strain evidence="2">IBT 21917</strain>
    </source>
</reference>
<dbReference type="OrthoDB" id="6509908at2759"/>
<gene>
    <name evidence="2" type="ORF">N7492_004629</name>
</gene>
<dbReference type="InterPro" id="IPR036259">
    <property type="entry name" value="MFS_trans_sf"/>
</dbReference>
<reference evidence="2" key="1">
    <citation type="submission" date="2022-11" db="EMBL/GenBank/DDBJ databases">
        <authorList>
            <person name="Petersen C."/>
        </authorList>
    </citation>
    <scope>NUCLEOTIDE SEQUENCE</scope>
    <source>
        <strain evidence="2">IBT 21917</strain>
    </source>
</reference>
<comment type="caution">
    <text evidence="2">The sequence shown here is derived from an EMBL/GenBank/DDBJ whole genome shotgun (WGS) entry which is preliminary data.</text>
</comment>
<keyword evidence="1" id="KW-0472">Membrane</keyword>